<reference evidence="2" key="1">
    <citation type="submission" date="2020-11" db="EMBL/GenBank/DDBJ databases">
        <authorList>
            <consortium name="DOE Joint Genome Institute"/>
            <person name="Ahrendt S."/>
            <person name="Riley R."/>
            <person name="Andreopoulos W."/>
            <person name="LaButti K."/>
            <person name="Pangilinan J."/>
            <person name="Ruiz-duenas F.J."/>
            <person name="Barrasa J.M."/>
            <person name="Sanchez-Garcia M."/>
            <person name="Camarero S."/>
            <person name="Miyauchi S."/>
            <person name="Serrano A."/>
            <person name="Linde D."/>
            <person name="Babiker R."/>
            <person name="Drula E."/>
            <person name="Ayuso-Fernandez I."/>
            <person name="Pacheco R."/>
            <person name="Padilla G."/>
            <person name="Ferreira P."/>
            <person name="Barriuso J."/>
            <person name="Kellner H."/>
            <person name="Castanera R."/>
            <person name="Alfaro M."/>
            <person name="Ramirez L."/>
            <person name="Pisabarro A.G."/>
            <person name="Kuo A."/>
            <person name="Tritt A."/>
            <person name="Lipzen A."/>
            <person name="He G."/>
            <person name="Yan M."/>
            <person name="Ng V."/>
            <person name="Cullen D."/>
            <person name="Martin F."/>
            <person name="Rosso M.-N."/>
            <person name="Henrissat B."/>
            <person name="Hibbett D."/>
            <person name="Martinez A.T."/>
            <person name="Grigoriev I.V."/>
        </authorList>
    </citation>
    <scope>NUCLEOTIDE SEQUENCE</scope>
    <source>
        <strain evidence="2">AH 44721</strain>
    </source>
</reference>
<feature type="region of interest" description="Disordered" evidence="1">
    <location>
        <begin position="185"/>
        <end position="253"/>
    </location>
</feature>
<proteinExistence type="predicted"/>
<feature type="compositionally biased region" description="Low complexity" evidence="1">
    <location>
        <begin position="212"/>
        <end position="224"/>
    </location>
</feature>
<evidence type="ECO:0000313" key="2">
    <source>
        <dbReference type="EMBL" id="KAF8910898.1"/>
    </source>
</evidence>
<accession>A0A9P5NZN8</accession>
<protein>
    <submittedName>
        <fullName evidence="2">Uncharacterized protein</fullName>
    </submittedName>
</protein>
<keyword evidence="3" id="KW-1185">Reference proteome</keyword>
<organism evidence="2 3">
    <name type="scientific">Gymnopilus junonius</name>
    <name type="common">Spectacular rustgill mushroom</name>
    <name type="synonym">Gymnopilus spectabilis subsp. junonius</name>
    <dbReference type="NCBI Taxonomy" id="109634"/>
    <lineage>
        <taxon>Eukaryota</taxon>
        <taxon>Fungi</taxon>
        <taxon>Dikarya</taxon>
        <taxon>Basidiomycota</taxon>
        <taxon>Agaricomycotina</taxon>
        <taxon>Agaricomycetes</taxon>
        <taxon>Agaricomycetidae</taxon>
        <taxon>Agaricales</taxon>
        <taxon>Agaricineae</taxon>
        <taxon>Hymenogastraceae</taxon>
        <taxon>Gymnopilus</taxon>
    </lineage>
</organism>
<gene>
    <name evidence="2" type="ORF">CPB84DRAFT_1762718</name>
</gene>
<feature type="compositionally biased region" description="Polar residues" evidence="1">
    <location>
        <begin position="63"/>
        <end position="80"/>
    </location>
</feature>
<dbReference type="Proteomes" id="UP000724874">
    <property type="component" value="Unassembled WGS sequence"/>
</dbReference>
<name>A0A9P5NZN8_GYMJU</name>
<comment type="caution">
    <text evidence="2">The sequence shown here is derived from an EMBL/GenBank/DDBJ whole genome shotgun (WGS) entry which is preliminary data.</text>
</comment>
<feature type="compositionally biased region" description="Polar residues" evidence="1">
    <location>
        <begin position="25"/>
        <end position="45"/>
    </location>
</feature>
<feature type="region of interest" description="Disordered" evidence="1">
    <location>
        <begin position="1"/>
        <end position="142"/>
    </location>
</feature>
<evidence type="ECO:0000313" key="3">
    <source>
        <dbReference type="Proteomes" id="UP000724874"/>
    </source>
</evidence>
<dbReference type="EMBL" id="JADNYJ010000005">
    <property type="protein sequence ID" value="KAF8910898.1"/>
    <property type="molecule type" value="Genomic_DNA"/>
</dbReference>
<feature type="compositionally biased region" description="Basic and acidic residues" evidence="1">
    <location>
        <begin position="91"/>
        <end position="103"/>
    </location>
</feature>
<sequence>MHAANTGHRVVRDSSYLVRPLTESPLPSTTSASNTCNRPSASTTYHGLDGTVSSIPGPHGNRTVGSTVRNGEVGQSQNHLFGQPFGSHTIRSKEPSVERHEDQLQIPGQSPSPPLSPSPLSINTNTSGEDSEEENEPRKRHFPLAAEDRWAIAVPDLMKEIIERNSRLSSRAYQGFDKVFLAERHPPKPTVSESSPSNSSQLKRKRGADSKPTTSSTSSGPTTSPKRRKGSEMGPQENENVARDSHSHLFLKN</sequence>
<evidence type="ECO:0000256" key="1">
    <source>
        <dbReference type="SAM" id="MobiDB-lite"/>
    </source>
</evidence>
<dbReference type="AlphaFoldDB" id="A0A9P5NZN8"/>